<dbReference type="SUPFAM" id="SSF52540">
    <property type="entry name" value="P-loop containing nucleoside triphosphate hydrolases"/>
    <property type="match status" value="1"/>
</dbReference>
<name>A0AAD3HDW8_9STRA</name>
<dbReference type="EMBL" id="BLLK01000069">
    <property type="protein sequence ID" value="GFH59599.1"/>
    <property type="molecule type" value="Genomic_DNA"/>
</dbReference>
<accession>A0AAD3HDW8</accession>
<dbReference type="AlphaFoldDB" id="A0AAD3HDW8"/>
<evidence type="ECO:0000313" key="2">
    <source>
        <dbReference type="Proteomes" id="UP001054902"/>
    </source>
</evidence>
<reference evidence="1 2" key="1">
    <citation type="journal article" date="2021" name="Sci. Rep.">
        <title>The genome of the diatom Chaetoceros tenuissimus carries an ancient integrated fragment of an extant virus.</title>
        <authorList>
            <person name="Hongo Y."/>
            <person name="Kimura K."/>
            <person name="Takaki Y."/>
            <person name="Yoshida Y."/>
            <person name="Baba S."/>
            <person name="Kobayashi G."/>
            <person name="Nagasaki K."/>
            <person name="Hano T."/>
            <person name="Tomaru Y."/>
        </authorList>
    </citation>
    <scope>NUCLEOTIDE SEQUENCE [LARGE SCALE GENOMIC DNA]</scope>
    <source>
        <strain evidence="1 2">NIES-3715</strain>
    </source>
</reference>
<protein>
    <recommendedName>
        <fullName evidence="3">Sulfotransferase domain-containing protein</fullName>
    </recommendedName>
</protein>
<keyword evidence="2" id="KW-1185">Reference proteome</keyword>
<evidence type="ECO:0008006" key="3">
    <source>
        <dbReference type="Google" id="ProtNLM"/>
    </source>
</evidence>
<proteinExistence type="predicted"/>
<evidence type="ECO:0000313" key="1">
    <source>
        <dbReference type="EMBL" id="GFH59599.1"/>
    </source>
</evidence>
<organism evidence="1 2">
    <name type="scientific">Chaetoceros tenuissimus</name>
    <dbReference type="NCBI Taxonomy" id="426638"/>
    <lineage>
        <taxon>Eukaryota</taxon>
        <taxon>Sar</taxon>
        <taxon>Stramenopiles</taxon>
        <taxon>Ochrophyta</taxon>
        <taxon>Bacillariophyta</taxon>
        <taxon>Coscinodiscophyceae</taxon>
        <taxon>Chaetocerotophycidae</taxon>
        <taxon>Chaetocerotales</taxon>
        <taxon>Chaetocerotaceae</taxon>
        <taxon>Chaetoceros</taxon>
    </lineage>
</organism>
<comment type="caution">
    <text evidence="1">The sequence shown here is derived from an EMBL/GenBank/DDBJ whole genome shotgun (WGS) entry which is preliminary data.</text>
</comment>
<gene>
    <name evidence="1" type="ORF">CTEN210_16075</name>
</gene>
<sequence>MPLKMIGFLRASLIMYSSLLLFEATYLYNNRYEEQATNTLLMNQLEFVHITKTGGSAIEKVGAQHGILWGSCHWSNFTKLAAKIGLSKVGFGVGCNTPDFEYYNPKHILRSPWHNPPKFLKKYVKNSQNPYTNAELFAVIRNPYARIISEYYCPWAGFQAKYKKDIQRDKDPNDPVNLNLWAQKLVSTVKNATKEYKMRTKNGALTIEQIKSEYILAFNNFINQVEYVFDGDEVVIQHLIHYEDLGKEFDLLMKKFGINATLPSKKDSGVYTDKERKLTYRDLDSKTIKMINDFAQPDFEKFGYRMVEDTFGDEYSLRSTFITEL</sequence>
<dbReference type="InterPro" id="IPR027417">
    <property type="entry name" value="P-loop_NTPase"/>
</dbReference>
<dbReference type="Proteomes" id="UP001054902">
    <property type="component" value="Unassembled WGS sequence"/>
</dbReference>